<comment type="caution">
    <text evidence="2">The sequence shown here is derived from an EMBL/GenBank/DDBJ whole genome shotgun (WGS) entry which is preliminary data.</text>
</comment>
<feature type="transmembrane region" description="Helical" evidence="1">
    <location>
        <begin position="50"/>
        <end position="68"/>
    </location>
</feature>
<protein>
    <submittedName>
        <fullName evidence="2">Uncharacterized protein</fullName>
    </submittedName>
</protein>
<keyword evidence="1" id="KW-1133">Transmembrane helix</keyword>
<dbReference type="Proteomes" id="UP000324575">
    <property type="component" value="Unassembled WGS sequence"/>
</dbReference>
<evidence type="ECO:0000313" key="2">
    <source>
        <dbReference type="EMBL" id="KAA6300381.1"/>
    </source>
</evidence>
<evidence type="ECO:0000256" key="1">
    <source>
        <dbReference type="SAM" id="Phobius"/>
    </source>
</evidence>
<accession>A0A5M8NTK9</accession>
<evidence type="ECO:0000313" key="3">
    <source>
        <dbReference type="Proteomes" id="UP000324575"/>
    </source>
</evidence>
<organism evidence="2 3">
    <name type="scientific">Candidatus Ordinivivax streblomastigis</name>
    <dbReference type="NCBI Taxonomy" id="2540710"/>
    <lineage>
        <taxon>Bacteria</taxon>
        <taxon>Pseudomonadati</taxon>
        <taxon>Bacteroidota</taxon>
        <taxon>Bacteroidia</taxon>
        <taxon>Bacteroidales</taxon>
        <taxon>Candidatus Ordinivivax</taxon>
    </lineage>
</organism>
<keyword evidence="1" id="KW-0472">Membrane</keyword>
<keyword evidence="1" id="KW-0812">Transmembrane</keyword>
<dbReference type="EMBL" id="SNRX01000090">
    <property type="protein sequence ID" value="KAA6300381.1"/>
    <property type="molecule type" value="Genomic_DNA"/>
</dbReference>
<gene>
    <name evidence="2" type="ORF">EZS26_003479</name>
</gene>
<reference evidence="2 3" key="1">
    <citation type="submission" date="2019-03" db="EMBL/GenBank/DDBJ databases">
        <title>Single cell metagenomics reveals metabolic interactions within the superorganism composed of flagellate Streblomastix strix and complex community of Bacteroidetes bacteria on its surface.</title>
        <authorList>
            <person name="Treitli S.C."/>
            <person name="Kolisko M."/>
            <person name="Husnik F."/>
            <person name="Keeling P."/>
            <person name="Hampl V."/>
        </authorList>
    </citation>
    <scope>NUCLEOTIDE SEQUENCE [LARGE SCALE GENOMIC DNA]</scope>
    <source>
        <strain evidence="2">St1</strain>
    </source>
</reference>
<dbReference type="AlphaFoldDB" id="A0A5M8NTK9"/>
<proteinExistence type="predicted"/>
<sequence>MTTSQKSCNFVVMKIQITLHCPDCQSTKIKKNGRKSSRKQNYYSITYKHLIWRFFISILVLYKTAYFVKHHRTMYLYDSKDESTNYYCSWKHHVLSSPDLIHWDIARHRFFQKETMTRFLSPMLIAAWNDEIN</sequence>
<name>A0A5M8NTK9_9BACT</name>